<name>A0A4Y3IK09_9VIBR</name>
<organism evidence="1 2">
    <name type="scientific">Vibrio comitans NBRC 102076</name>
    <dbReference type="NCBI Taxonomy" id="1219078"/>
    <lineage>
        <taxon>Bacteria</taxon>
        <taxon>Pseudomonadati</taxon>
        <taxon>Pseudomonadota</taxon>
        <taxon>Gammaproteobacteria</taxon>
        <taxon>Vibrionales</taxon>
        <taxon>Vibrionaceae</taxon>
        <taxon>Vibrio</taxon>
    </lineage>
</organism>
<dbReference type="OrthoDB" id="9909618at2"/>
<comment type="caution">
    <text evidence="1">The sequence shown here is derived from an EMBL/GenBank/DDBJ whole genome shotgun (WGS) entry which is preliminary data.</text>
</comment>
<proteinExistence type="predicted"/>
<sequence length="111" mass="12463">MPSFPKTSHSWTVISPRLGLKVIDKSLLEAKQTGVPHDIWNDLFPNLTLETGEKITWSALSINNEEKSIVIEVTKSGRARVNHLPISSNLNIGDTIAFYFGDGLIKIFEWQ</sequence>
<dbReference type="Proteomes" id="UP000318242">
    <property type="component" value="Unassembled WGS sequence"/>
</dbReference>
<keyword evidence="2" id="KW-1185">Reference proteome</keyword>
<evidence type="ECO:0000313" key="2">
    <source>
        <dbReference type="Proteomes" id="UP000318242"/>
    </source>
</evidence>
<protein>
    <submittedName>
        <fullName evidence="1">Uncharacterized protein</fullName>
    </submittedName>
</protein>
<dbReference type="AlphaFoldDB" id="A0A4Y3IK09"/>
<accession>A0A4Y3IK09</accession>
<evidence type="ECO:0000313" key="1">
    <source>
        <dbReference type="EMBL" id="GEA59849.1"/>
    </source>
</evidence>
<reference evidence="1 2" key="1">
    <citation type="submission" date="2019-06" db="EMBL/GenBank/DDBJ databases">
        <title>Whole genome shotgun sequence of Vibrio comitans NBRC 102076.</title>
        <authorList>
            <person name="Hosoyama A."/>
            <person name="Uohara A."/>
            <person name="Ohji S."/>
            <person name="Ichikawa N."/>
        </authorList>
    </citation>
    <scope>NUCLEOTIDE SEQUENCE [LARGE SCALE GENOMIC DNA]</scope>
    <source>
        <strain evidence="1 2">NBRC 102076</strain>
    </source>
</reference>
<dbReference type="RefSeq" id="WP_141270023.1">
    <property type="nucleotide sequence ID" value="NZ_BJLH01000004.1"/>
</dbReference>
<gene>
    <name evidence="1" type="ORF">VCO01S_10420</name>
</gene>
<dbReference type="EMBL" id="BJLH01000004">
    <property type="protein sequence ID" value="GEA59849.1"/>
    <property type="molecule type" value="Genomic_DNA"/>
</dbReference>